<dbReference type="Pfam" id="PF10646">
    <property type="entry name" value="Germane"/>
    <property type="match status" value="1"/>
</dbReference>
<evidence type="ECO:0000256" key="6">
    <source>
        <dbReference type="HAMAP-Rule" id="MF_01373"/>
    </source>
</evidence>
<comment type="caution">
    <text evidence="9">The sequence shown here is derived from an EMBL/GenBank/DDBJ whole genome shotgun (WGS) entry which is preliminary data.</text>
</comment>
<dbReference type="InterPro" id="IPR019606">
    <property type="entry name" value="GerMN"/>
</dbReference>
<feature type="compositionally biased region" description="Polar residues" evidence="7">
    <location>
        <begin position="38"/>
        <end position="48"/>
    </location>
</feature>
<evidence type="ECO:0000313" key="9">
    <source>
        <dbReference type="EMBL" id="NKY34027.1"/>
    </source>
</evidence>
<keyword evidence="3 6" id="KW-0472">Membrane</keyword>
<dbReference type="PROSITE" id="PS51257">
    <property type="entry name" value="PROKAR_LIPOPROTEIN"/>
    <property type="match status" value="1"/>
</dbReference>
<evidence type="ECO:0000256" key="3">
    <source>
        <dbReference type="ARBA" id="ARBA00023136"/>
    </source>
</evidence>
<sequence>MTVRHRSPRWSRLLTAVVAVAGMVVVAGCANLPDSSQPQALGTINQEPTAVGPPPPTHGRDPDLLLRDFLQATADPADGHLAARQYMTPAASTQWNDEESNVIVERADTLRESRSENEATYVLRARKVGELAEDGSYHVVDGIIEHKIEMIRVDGEWRIDELPDGVVMEYTAFTQSYRRQALYFVTADGRHVAPDLRWISVRPDDLTRRLIDMLIAGPQPYIAPVVRNYLSPPAAVRGTITKANGDPVGVGVGLGGVRIDFSGIDELSPRDRELFAAQVVLTLSAADVLGPYILLADGRPFDERFAEGGWSITDLGPVADSVGPEIQVGLRALRDGTLVEVEPDGGPRPAPGYFGTVQNLQSVGLSPDGKRVAAVADAGREPPEPQRTLMMGSYGGDAFPVEEGGTITRPSWTADGSAAWAVVDGNRVIRAVTNGETGTVLPQGVDTTELFAGASGIPVQAPITELRISRNGVSAALIADGNVYLAMVVVRPDGTYALTSPRQIAIELPTTATALDWYSDDTIIIASSGTVDPVRTVKIDGSGMSSLGGRNLTPPVRQVTASIERQYVADSRAVLELTRTPEGGDPYWREVPGLGADAVPILPG</sequence>
<accession>A0A846XF24</accession>
<keyword evidence="2 6" id="KW-0732">Signal</keyword>
<evidence type="ECO:0000256" key="7">
    <source>
        <dbReference type="SAM" id="MobiDB-lite"/>
    </source>
</evidence>
<evidence type="ECO:0000313" key="10">
    <source>
        <dbReference type="Proteomes" id="UP000565715"/>
    </source>
</evidence>
<name>A0A846XF24_9NOCA</name>
<dbReference type="SMART" id="SM00909">
    <property type="entry name" value="Germane"/>
    <property type="match status" value="1"/>
</dbReference>
<comment type="similarity">
    <text evidence="6">Belongs to the LpqB lipoprotein family.</text>
</comment>
<feature type="region of interest" description="Disordered" evidence="7">
    <location>
        <begin position="38"/>
        <end position="61"/>
    </location>
</feature>
<evidence type="ECO:0000256" key="2">
    <source>
        <dbReference type="ARBA" id="ARBA00022729"/>
    </source>
</evidence>
<dbReference type="HAMAP" id="MF_01373">
    <property type="entry name" value="LpqB_lipoprot"/>
    <property type="match status" value="1"/>
</dbReference>
<dbReference type="RefSeq" id="WP_068049186.1">
    <property type="nucleotide sequence ID" value="NZ_JAAXOO010000003.1"/>
</dbReference>
<dbReference type="EMBL" id="JAAXOO010000003">
    <property type="protein sequence ID" value="NKY34027.1"/>
    <property type="molecule type" value="Genomic_DNA"/>
</dbReference>
<keyword evidence="1 6" id="KW-1003">Cell membrane</keyword>
<dbReference type="SUPFAM" id="SSF101898">
    <property type="entry name" value="NHL repeat"/>
    <property type="match status" value="1"/>
</dbReference>
<dbReference type="Pfam" id="PF10647">
    <property type="entry name" value="Gmad1"/>
    <property type="match status" value="1"/>
</dbReference>
<dbReference type="NCBIfam" id="NF010141">
    <property type="entry name" value="PRK13616.1"/>
    <property type="match status" value="1"/>
</dbReference>
<keyword evidence="5 6" id="KW-0449">Lipoprotein</keyword>
<keyword evidence="4 6" id="KW-0564">Palmitate</keyword>
<evidence type="ECO:0000259" key="8">
    <source>
        <dbReference type="SMART" id="SM00909"/>
    </source>
</evidence>
<organism evidence="9 10">
    <name type="scientific">Nocardia speluncae</name>
    <dbReference type="NCBI Taxonomy" id="419477"/>
    <lineage>
        <taxon>Bacteria</taxon>
        <taxon>Bacillati</taxon>
        <taxon>Actinomycetota</taxon>
        <taxon>Actinomycetes</taxon>
        <taxon>Mycobacteriales</taxon>
        <taxon>Nocardiaceae</taxon>
        <taxon>Nocardia</taxon>
    </lineage>
</organism>
<comment type="subcellular location">
    <subcellularLocation>
        <location evidence="6">Cell membrane</location>
        <topology evidence="6">Lipid-anchor</topology>
    </subcellularLocation>
</comment>
<evidence type="ECO:0000256" key="4">
    <source>
        <dbReference type="ARBA" id="ARBA00023139"/>
    </source>
</evidence>
<keyword evidence="10" id="KW-1185">Reference proteome</keyword>
<dbReference type="GO" id="GO:0005886">
    <property type="term" value="C:plasma membrane"/>
    <property type="evidence" value="ECO:0007669"/>
    <property type="project" value="UniProtKB-SubCell"/>
</dbReference>
<dbReference type="InterPro" id="IPR018910">
    <property type="entry name" value="LpqB_C"/>
</dbReference>
<dbReference type="AlphaFoldDB" id="A0A846XF24"/>
<gene>
    <name evidence="6 9" type="primary">lpqB</name>
    <name evidence="9" type="ORF">HGA13_13200</name>
</gene>
<dbReference type="Pfam" id="PF25976">
    <property type="entry name" value="LpqB_N"/>
    <property type="match status" value="1"/>
</dbReference>
<dbReference type="InterPro" id="IPR059026">
    <property type="entry name" value="LpqB_N"/>
</dbReference>
<proteinExistence type="inferred from homology"/>
<reference evidence="9 10" key="1">
    <citation type="submission" date="2020-04" db="EMBL/GenBank/DDBJ databases">
        <title>MicrobeNet Type strains.</title>
        <authorList>
            <person name="Nicholson A.C."/>
        </authorList>
    </citation>
    <scope>NUCLEOTIDE SEQUENCE [LARGE SCALE GENOMIC DNA]</scope>
    <source>
        <strain evidence="9 10">DSM 45078</strain>
    </source>
</reference>
<feature type="domain" description="GerMN" evidence="8">
    <location>
        <begin position="207"/>
        <end position="305"/>
    </location>
</feature>
<dbReference type="InterPro" id="IPR023959">
    <property type="entry name" value="LpqB"/>
</dbReference>
<evidence type="ECO:0000256" key="5">
    <source>
        <dbReference type="ARBA" id="ARBA00023288"/>
    </source>
</evidence>
<evidence type="ECO:0000256" key="1">
    <source>
        <dbReference type="ARBA" id="ARBA00022475"/>
    </source>
</evidence>
<protein>
    <recommendedName>
        <fullName evidence="6">Lipoprotein LpqB</fullName>
    </recommendedName>
</protein>
<dbReference type="Proteomes" id="UP000565715">
    <property type="component" value="Unassembled WGS sequence"/>
</dbReference>